<protein>
    <recommendedName>
        <fullName evidence="3">F-box domain-containing protein</fullName>
    </recommendedName>
</protein>
<proteinExistence type="predicted"/>
<evidence type="ECO:0000313" key="2">
    <source>
        <dbReference type="Proteomes" id="UP000219338"/>
    </source>
</evidence>
<dbReference type="OrthoDB" id="2269034at2759"/>
<evidence type="ECO:0008006" key="3">
    <source>
        <dbReference type="Google" id="ProtNLM"/>
    </source>
</evidence>
<dbReference type="Proteomes" id="UP000219338">
    <property type="component" value="Unassembled WGS sequence"/>
</dbReference>
<reference evidence="2" key="1">
    <citation type="journal article" date="2017" name="Nat. Ecol. Evol.">
        <title>Genome expansion and lineage-specific genetic innovations in the forest pathogenic fungi Armillaria.</title>
        <authorList>
            <person name="Sipos G."/>
            <person name="Prasanna A.N."/>
            <person name="Walter M.C."/>
            <person name="O'Connor E."/>
            <person name="Balint B."/>
            <person name="Krizsan K."/>
            <person name="Kiss B."/>
            <person name="Hess J."/>
            <person name="Varga T."/>
            <person name="Slot J."/>
            <person name="Riley R."/>
            <person name="Boka B."/>
            <person name="Rigling D."/>
            <person name="Barry K."/>
            <person name="Lee J."/>
            <person name="Mihaltcheva S."/>
            <person name="LaButti K."/>
            <person name="Lipzen A."/>
            <person name="Waldron R."/>
            <person name="Moloney N.M."/>
            <person name="Sperisen C."/>
            <person name="Kredics L."/>
            <person name="Vagvoelgyi C."/>
            <person name="Patrignani A."/>
            <person name="Fitzpatrick D."/>
            <person name="Nagy I."/>
            <person name="Doyle S."/>
            <person name="Anderson J.B."/>
            <person name="Grigoriev I.V."/>
            <person name="Gueldener U."/>
            <person name="Muensterkoetter M."/>
            <person name="Nagy L.G."/>
        </authorList>
    </citation>
    <scope>NUCLEOTIDE SEQUENCE [LARGE SCALE GENOMIC DNA]</scope>
    <source>
        <strain evidence="2">C18/9</strain>
    </source>
</reference>
<dbReference type="AlphaFoldDB" id="A0A284S3C5"/>
<sequence length="395" mass="44857">MTISGLLRHSPYVLPLTTLSHVFKVLTTTIVTLRLRIFRPDIPATSILPSVVFRSQFHPFVVAISQSDIPAIEDQIAAPISGLFVEILTCIFHICLLEDGPSFQHLDVNDHKSGPWKLGQVCSSWRHIANNTPIMWTHLSLIGYRVVRDPVSRFKVALERSSCFALNLELSPSDKYPLDVQREIYQVAIAHSWRWEHLKITPRSLILPFLSEIRRHPLDKFSHLVVQCYHLWTPLNIDAFQYAPALRIVELHTNYADAVFELPWNHIVEFFDFRSWGDAESINRVLDIIQRSPNIQTLHVPMICCSPSTAVSLPVPLVRSSLRDLTVCEGPILRSLVVPQLQKICLAPGEDTTDYCPDDALPALLNLIHRSSSRTSFSLTYFSTFSIVPRASKRS</sequence>
<keyword evidence="2" id="KW-1185">Reference proteome</keyword>
<gene>
    <name evidence="1" type="ORF">ARMOST_18987</name>
</gene>
<accession>A0A284S3C5</accession>
<organism evidence="1 2">
    <name type="scientific">Armillaria ostoyae</name>
    <name type="common">Armillaria root rot fungus</name>
    <dbReference type="NCBI Taxonomy" id="47428"/>
    <lineage>
        <taxon>Eukaryota</taxon>
        <taxon>Fungi</taxon>
        <taxon>Dikarya</taxon>
        <taxon>Basidiomycota</taxon>
        <taxon>Agaricomycotina</taxon>
        <taxon>Agaricomycetes</taxon>
        <taxon>Agaricomycetidae</taxon>
        <taxon>Agaricales</taxon>
        <taxon>Marasmiineae</taxon>
        <taxon>Physalacriaceae</taxon>
        <taxon>Armillaria</taxon>
    </lineage>
</organism>
<name>A0A284S3C5_ARMOS</name>
<dbReference type="EMBL" id="FUEG01000029">
    <property type="protein sequence ID" value="SJL15489.1"/>
    <property type="molecule type" value="Genomic_DNA"/>
</dbReference>
<evidence type="ECO:0000313" key="1">
    <source>
        <dbReference type="EMBL" id="SJL15489.1"/>
    </source>
</evidence>